<reference evidence="1 3" key="1">
    <citation type="submission" date="2020-01" db="EMBL/GenBank/DDBJ databases">
        <authorList>
            <consortium name="DOE Joint Genome Institute"/>
            <person name="Haridas S."/>
            <person name="Albert R."/>
            <person name="Binder M."/>
            <person name="Bloem J."/>
            <person name="Labutti K."/>
            <person name="Salamov A."/>
            <person name="Andreopoulos B."/>
            <person name="Baker S.E."/>
            <person name="Barry K."/>
            <person name="Bills G."/>
            <person name="Bluhm B.H."/>
            <person name="Cannon C."/>
            <person name="Castanera R."/>
            <person name="Culley D.E."/>
            <person name="Daum C."/>
            <person name="Ezra D."/>
            <person name="Gonzalez J.B."/>
            <person name="Henrissat B."/>
            <person name="Kuo A."/>
            <person name="Liang C."/>
            <person name="Lipzen A."/>
            <person name="Lutzoni F."/>
            <person name="Magnuson J."/>
            <person name="Mondo S."/>
            <person name="Nolan M."/>
            <person name="Ohm R."/>
            <person name="Pangilinan J."/>
            <person name="Park H.-J."/>
            <person name="Ramirez L."/>
            <person name="Alfaro M."/>
            <person name="Sun H."/>
            <person name="Tritt A."/>
            <person name="Yoshinaga Y."/>
            <person name="Zwiers L.-H."/>
            <person name="Turgeon B.G."/>
            <person name="Goodwin S.B."/>
            <person name="Spatafora J.W."/>
            <person name="Crous P.W."/>
            <person name="Grigoriev I.V."/>
        </authorList>
    </citation>
    <scope>NUCLEOTIDE SEQUENCE</scope>
    <source>
        <strain evidence="1 3">CBS 781.70</strain>
    </source>
</reference>
<name>A0A6G1G3G7_9PEZI</name>
<dbReference type="EMBL" id="ML975157">
    <property type="protein sequence ID" value="KAF1812558.1"/>
    <property type="molecule type" value="Genomic_DNA"/>
</dbReference>
<evidence type="ECO:0000313" key="1">
    <source>
        <dbReference type="EMBL" id="KAF1812558.1"/>
    </source>
</evidence>
<reference evidence="3" key="3">
    <citation type="submission" date="2025-04" db="UniProtKB">
        <authorList>
            <consortium name="RefSeq"/>
        </authorList>
    </citation>
    <scope>IDENTIFICATION</scope>
    <source>
        <strain evidence="3">CBS 781.70</strain>
    </source>
</reference>
<keyword evidence="2" id="KW-1185">Reference proteome</keyword>
<dbReference type="Proteomes" id="UP000504638">
    <property type="component" value="Unplaced"/>
</dbReference>
<dbReference type="Gene3D" id="1.20.1290.10">
    <property type="entry name" value="AhpD-like"/>
    <property type="match status" value="1"/>
</dbReference>
<evidence type="ECO:0000313" key="2">
    <source>
        <dbReference type="Proteomes" id="UP000504638"/>
    </source>
</evidence>
<gene>
    <name evidence="1 3" type="ORF">P152DRAFT_482052</name>
</gene>
<organism evidence="1">
    <name type="scientific">Eremomyces bilateralis CBS 781.70</name>
    <dbReference type="NCBI Taxonomy" id="1392243"/>
    <lineage>
        <taxon>Eukaryota</taxon>
        <taxon>Fungi</taxon>
        <taxon>Dikarya</taxon>
        <taxon>Ascomycota</taxon>
        <taxon>Pezizomycotina</taxon>
        <taxon>Dothideomycetes</taxon>
        <taxon>Dothideomycetes incertae sedis</taxon>
        <taxon>Eremomycetales</taxon>
        <taxon>Eremomycetaceae</taxon>
        <taxon>Eremomyces</taxon>
    </lineage>
</organism>
<accession>A0A6G1G3G7</accession>
<dbReference type="SUPFAM" id="SSF69118">
    <property type="entry name" value="AhpD-like"/>
    <property type="match status" value="1"/>
</dbReference>
<dbReference type="RefSeq" id="XP_033534189.1">
    <property type="nucleotide sequence ID" value="XM_033681862.1"/>
</dbReference>
<dbReference type="OrthoDB" id="3707757at2759"/>
<evidence type="ECO:0000313" key="3">
    <source>
        <dbReference type="RefSeq" id="XP_033534189.1"/>
    </source>
</evidence>
<dbReference type="InterPro" id="IPR029032">
    <property type="entry name" value="AhpD-like"/>
</dbReference>
<reference evidence="3" key="2">
    <citation type="submission" date="2020-04" db="EMBL/GenBank/DDBJ databases">
        <authorList>
            <consortium name="NCBI Genome Project"/>
        </authorList>
    </citation>
    <scope>NUCLEOTIDE SEQUENCE</scope>
    <source>
        <strain evidence="3">CBS 781.70</strain>
    </source>
</reference>
<protein>
    <submittedName>
        <fullName evidence="1 3">Uncharacterized protein</fullName>
    </submittedName>
</protein>
<proteinExistence type="predicted"/>
<sequence length="269" mass="29204">MAQSKPTGDEQAEFEARYVSANIRPGAPGFSSELVTSLRKRLLSFGEDEWKYYSYAVLAAVFVGTHRGDCASKLFEEAIEGTTDIEEIKAIFYKIRECITVIWPFVGIPWTVPAGLGIVNVLQRRNIEFIGAQKVRGDLDAGVHLEEGKAMIARTYEKVNNPEVRELLSIGFPEMRLATNTVVWGYSVAGANKSGVLAEHQTQLLIATAITASGSTRQARSHLKASLAMGNGEGVVTEVAKICTEVAEWAGNPLPHPLDVGALSNQLKA</sequence>
<dbReference type="GeneID" id="54422432"/>
<dbReference type="AlphaFoldDB" id="A0A6G1G3G7"/>